<dbReference type="PROSITE" id="PS50259">
    <property type="entry name" value="G_PROTEIN_RECEP_F3_4"/>
    <property type="match status" value="1"/>
</dbReference>
<comment type="subcellular location">
    <subcellularLocation>
        <location evidence="1">Membrane</location>
        <topology evidence="1">Multi-pass membrane protein</topology>
    </subcellularLocation>
</comment>
<feature type="transmembrane region" description="Helical" evidence="10">
    <location>
        <begin position="221"/>
        <end position="242"/>
    </location>
</feature>
<evidence type="ECO:0000256" key="2">
    <source>
        <dbReference type="ARBA" id="ARBA00022692"/>
    </source>
</evidence>
<evidence type="ECO:0000256" key="10">
    <source>
        <dbReference type="SAM" id="Phobius"/>
    </source>
</evidence>
<dbReference type="GO" id="GO:0038039">
    <property type="term" value="C:G protein-coupled receptor heterodimeric complex"/>
    <property type="evidence" value="ECO:0007669"/>
    <property type="project" value="TreeGrafter"/>
</dbReference>
<feature type="transmembrane region" description="Helical" evidence="10">
    <location>
        <begin position="99"/>
        <end position="121"/>
    </location>
</feature>
<feature type="compositionally biased region" description="Acidic residues" evidence="9">
    <location>
        <begin position="1"/>
        <end position="10"/>
    </location>
</feature>
<dbReference type="Proteomes" id="UP001487740">
    <property type="component" value="Unassembled WGS sequence"/>
</dbReference>
<sequence>MRRPDELEEEEMKRICSQSPKRSLAPSAQAVLVFSAGGKRSQKTLKVTRDGEPVKVALYHPEEAWLDLTCPGCRVLVWPGGEVPTSRVFRLRVDTVAPAAFIIMSSLATIGILLALAFLIFNLTYRRLKYIKLSSPRLNNTTVVGCVLVYTAVILLGLDHATLPGPHSFPIVCTARAYLLSAGFSLAFGSMFTKTYRVHQIFTRSNSAGVVRNKLLKDKQLITLIMILLAVDVVIVSAWVAVDPMTRHLHNLTLEVSREDRGVVYQPQVEVCRSEHTSEWLGALYVYKGLLVAVGVYMAWETRHVKIPALNDSQYIGMSVYNVVITSIIVILAANIIGERTTLAYVIITTLIFTSTTTTLCLLFIPKILVIWRRTEGDPIVESMGLKIQYNTRRLLTEDKREKYYRAEVQNKVYRREMLKLDQDLHKLHRRVESPASPTSSTGSIVKQESISSGASNNCRRGRGAAEGAGDCGSGDGAAGWGAGGSEDGEARVLMLGTPHTQYLRSDDATVRRVKRERMNRSLHRSLPSLPLGFSPEKVPDTRLPADGAEDDSESASCGRSQVFFDAFRFHEDQEEARRQAEEEDCDDDENSPKLGAFPSSPHPLQRSRLVKRSPIKPRPEPEDEGIVDLRYTLNFSTPLLHGVTEADLPFSISTHVHHGPRVSFRDQDAHHYYDAGRERRKSSLSSYSSPEVRRPRNTCSSTDIRLQIECSNVLQDEKLSPVVEYRVNDLDVLCPRSQKKVKTQDTEESVSPSEKGDDPGGGAADSCRPASNGALNRTPATGNNCLELRHGRSPKNNSRKTTPENSAMSSTTRPAGHIFSTVIVHHVANVHI</sequence>
<feature type="compositionally biased region" description="Polar residues" evidence="9">
    <location>
        <begin position="795"/>
        <end position="814"/>
    </location>
</feature>
<evidence type="ECO:0000259" key="11">
    <source>
        <dbReference type="PROSITE" id="PS50259"/>
    </source>
</evidence>
<dbReference type="EMBL" id="JARAKH010000019">
    <property type="protein sequence ID" value="KAK8394158.1"/>
    <property type="molecule type" value="Genomic_DNA"/>
</dbReference>
<keyword evidence="2 10" id="KW-0812">Transmembrane</keyword>
<keyword evidence="8" id="KW-0807">Transducer</keyword>
<keyword evidence="13" id="KW-1185">Reference proteome</keyword>
<protein>
    <recommendedName>
        <fullName evidence="11">G-protein coupled receptors family 3 profile domain-containing protein</fullName>
    </recommendedName>
</protein>
<organism evidence="12 13">
    <name type="scientific">Scylla paramamosain</name>
    <name type="common">Mud crab</name>
    <dbReference type="NCBI Taxonomy" id="85552"/>
    <lineage>
        <taxon>Eukaryota</taxon>
        <taxon>Metazoa</taxon>
        <taxon>Ecdysozoa</taxon>
        <taxon>Arthropoda</taxon>
        <taxon>Crustacea</taxon>
        <taxon>Multicrustacea</taxon>
        <taxon>Malacostraca</taxon>
        <taxon>Eumalacostraca</taxon>
        <taxon>Eucarida</taxon>
        <taxon>Decapoda</taxon>
        <taxon>Pleocyemata</taxon>
        <taxon>Brachyura</taxon>
        <taxon>Eubrachyura</taxon>
        <taxon>Portunoidea</taxon>
        <taxon>Portunidae</taxon>
        <taxon>Portuninae</taxon>
        <taxon>Scylla</taxon>
    </lineage>
</organism>
<evidence type="ECO:0000256" key="6">
    <source>
        <dbReference type="ARBA" id="ARBA00023170"/>
    </source>
</evidence>
<keyword evidence="5 10" id="KW-0472">Membrane</keyword>
<dbReference type="GO" id="GO:0004965">
    <property type="term" value="F:G protein-coupled GABA receptor activity"/>
    <property type="evidence" value="ECO:0007669"/>
    <property type="project" value="InterPro"/>
</dbReference>
<feature type="transmembrane region" description="Helical" evidence="10">
    <location>
        <begin position="142"/>
        <end position="163"/>
    </location>
</feature>
<evidence type="ECO:0000256" key="7">
    <source>
        <dbReference type="ARBA" id="ARBA00023180"/>
    </source>
</evidence>
<gene>
    <name evidence="12" type="ORF">O3P69_006386</name>
</gene>
<feature type="region of interest" description="Disordered" evidence="9">
    <location>
        <begin position="739"/>
        <end position="814"/>
    </location>
</feature>
<keyword evidence="7" id="KW-0325">Glycoprotein</keyword>
<proteinExistence type="predicted"/>
<keyword evidence="3 10" id="KW-1133">Transmembrane helix</keyword>
<dbReference type="PRINTS" id="PR01176">
    <property type="entry name" value="GABABRECEPTR"/>
</dbReference>
<evidence type="ECO:0000256" key="9">
    <source>
        <dbReference type="SAM" id="MobiDB-lite"/>
    </source>
</evidence>
<evidence type="ECO:0000256" key="3">
    <source>
        <dbReference type="ARBA" id="ARBA00022989"/>
    </source>
</evidence>
<feature type="region of interest" description="Disordered" evidence="9">
    <location>
        <begin position="674"/>
        <end position="699"/>
    </location>
</feature>
<feature type="region of interest" description="Disordered" evidence="9">
    <location>
        <begin position="1"/>
        <end position="22"/>
    </location>
</feature>
<feature type="region of interest" description="Disordered" evidence="9">
    <location>
        <begin position="429"/>
        <end position="473"/>
    </location>
</feature>
<dbReference type="CDD" id="cd15047">
    <property type="entry name" value="7tmC_GABA-B-like"/>
    <property type="match status" value="1"/>
</dbReference>
<feature type="compositionally biased region" description="Polar residues" evidence="9">
    <location>
        <begin position="436"/>
        <end position="459"/>
    </location>
</feature>
<evidence type="ECO:0000256" key="4">
    <source>
        <dbReference type="ARBA" id="ARBA00023040"/>
    </source>
</evidence>
<keyword evidence="6" id="KW-0675">Receptor</keyword>
<dbReference type="InterPro" id="IPR002455">
    <property type="entry name" value="GPCR3_GABA-B"/>
</dbReference>
<feature type="compositionally biased region" description="Polar residues" evidence="9">
    <location>
        <begin position="774"/>
        <end position="785"/>
    </location>
</feature>
<comment type="caution">
    <text evidence="12">The sequence shown here is derived from an EMBL/GenBank/DDBJ whole genome shotgun (WGS) entry which is preliminary data.</text>
</comment>
<feature type="transmembrane region" description="Helical" evidence="10">
    <location>
        <begin position="320"/>
        <end position="337"/>
    </location>
</feature>
<accession>A0AAW0U4D5</accession>
<dbReference type="AlphaFoldDB" id="A0AAW0U4D5"/>
<dbReference type="PRINTS" id="PR01177">
    <property type="entry name" value="GABAB1RECPTR"/>
</dbReference>
<name>A0AAW0U4D5_SCYPA</name>
<evidence type="ECO:0000256" key="1">
    <source>
        <dbReference type="ARBA" id="ARBA00004141"/>
    </source>
</evidence>
<feature type="transmembrane region" description="Helical" evidence="10">
    <location>
        <begin position="280"/>
        <end position="300"/>
    </location>
</feature>
<dbReference type="InterPro" id="IPR017978">
    <property type="entry name" value="GPCR_3_C"/>
</dbReference>
<evidence type="ECO:0000256" key="8">
    <source>
        <dbReference type="ARBA" id="ARBA00023224"/>
    </source>
</evidence>
<dbReference type="PANTHER" id="PTHR10519">
    <property type="entry name" value="GABA-B RECEPTOR"/>
    <property type="match status" value="1"/>
</dbReference>
<dbReference type="Pfam" id="PF00003">
    <property type="entry name" value="7tm_3"/>
    <property type="match status" value="1"/>
</dbReference>
<feature type="region of interest" description="Disordered" evidence="9">
    <location>
        <begin position="518"/>
        <end position="557"/>
    </location>
</feature>
<feature type="domain" description="G-protein coupled receptors family 3 profile" evidence="11">
    <location>
        <begin position="172"/>
        <end position="376"/>
    </location>
</feature>
<feature type="region of interest" description="Disordered" evidence="9">
    <location>
        <begin position="574"/>
        <end position="624"/>
    </location>
</feature>
<evidence type="ECO:0000313" key="12">
    <source>
        <dbReference type="EMBL" id="KAK8394158.1"/>
    </source>
</evidence>
<evidence type="ECO:0000313" key="13">
    <source>
        <dbReference type="Proteomes" id="UP001487740"/>
    </source>
</evidence>
<dbReference type="PANTHER" id="PTHR10519:SF46">
    <property type="entry name" value="METABOTROPIC GABA-B RECEPTOR SUBTYPE 3, ISOFORM A"/>
    <property type="match status" value="1"/>
</dbReference>
<keyword evidence="4" id="KW-0297">G-protein coupled receptor</keyword>
<reference evidence="12 13" key="1">
    <citation type="submission" date="2023-03" db="EMBL/GenBank/DDBJ databases">
        <title>High-quality genome of Scylla paramamosain provides insights in environmental adaptation.</title>
        <authorList>
            <person name="Zhang L."/>
        </authorList>
    </citation>
    <scope>NUCLEOTIDE SEQUENCE [LARGE SCALE GENOMIC DNA]</scope>
    <source>
        <strain evidence="12">LZ_2023a</strain>
        <tissue evidence="12">Muscle</tissue>
    </source>
</reference>
<feature type="transmembrane region" description="Helical" evidence="10">
    <location>
        <begin position="343"/>
        <end position="365"/>
    </location>
</feature>
<dbReference type="GO" id="GO:0007214">
    <property type="term" value="P:gamma-aminobutyric acid signaling pathway"/>
    <property type="evidence" value="ECO:0007669"/>
    <property type="project" value="TreeGrafter"/>
</dbReference>
<evidence type="ECO:0000256" key="5">
    <source>
        <dbReference type="ARBA" id="ARBA00023136"/>
    </source>
</evidence>